<gene>
    <name evidence="1" type="ORF">AXI58_18480</name>
</gene>
<name>A0A150F736_9BACI</name>
<dbReference type="RefSeq" id="WP_061522229.1">
    <property type="nucleotide sequence ID" value="NZ_JARLZY010000011.1"/>
</dbReference>
<organism evidence="1 2">
    <name type="scientific">Bacillus nakamurai</name>
    <dbReference type="NCBI Taxonomy" id="1793963"/>
    <lineage>
        <taxon>Bacteria</taxon>
        <taxon>Bacillati</taxon>
        <taxon>Bacillota</taxon>
        <taxon>Bacilli</taxon>
        <taxon>Bacillales</taxon>
        <taxon>Bacillaceae</taxon>
        <taxon>Bacillus</taxon>
    </lineage>
</organism>
<dbReference type="Proteomes" id="UP000075430">
    <property type="component" value="Unassembled WGS sequence"/>
</dbReference>
<dbReference type="AlphaFoldDB" id="A0A150F736"/>
<evidence type="ECO:0000313" key="2">
    <source>
        <dbReference type="Proteomes" id="UP000075430"/>
    </source>
</evidence>
<evidence type="ECO:0000313" key="1">
    <source>
        <dbReference type="EMBL" id="KXZ17727.1"/>
    </source>
</evidence>
<comment type="caution">
    <text evidence="1">The sequence shown here is derived from an EMBL/GenBank/DDBJ whole genome shotgun (WGS) entry which is preliminary data.</text>
</comment>
<reference evidence="2" key="1">
    <citation type="submission" date="2016-02" db="EMBL/GenBank/DDBJ databases">
        <authorList>
            <person name="Dunlap C."/>
        </authorList>
    </citation>
    <scope>NUCLEOTIDE SEQUENCE [LARGE SCALE GENOMIC DNA]</scope>
    <source>
        <strain evidence="2">NRRL B-41092</strain>
    </source>
</reference>
<protein>
    <submittedName>
        <fullName evidence="1">Uncharacterized protein</fullName>
    </submittedName>
</protein>
<proteinExistence type="predicted"/>
<sequence>MKTIDIQKEILSADKWQRITVDYVNYPNAWDLEGYSEPIEVLHIGNDITLDVSSGYISLSRLHYNEEGKPELGEKAEELAEFETGIEIDLTSEEIANMTVLEFMIKIAQAKDGAE</sequence>
<dbReference type="STRING" id="1793963.AXI58_18480"/>
<dbReference type="EMBL" id="LSBA01000019">
    <property type="protein sequence ID" value="KXZ17727.1"/>
    <property type="molecule type" value="Genomic_DNA"/>
</dbReference>
<accession>A0A150F736</accession>
<keyword evidence="2" id="KW-1185">Reference proteome</keyword>